<name>A0A9Q1FQ08_SYNKA</name>
<evidence type="ECO:0000313" key="2">
    <source>
        <dbReference type="Proteomes" id="UP001152622"/>
    </source>
</evidence>
<proteinExistence type="predicted"/>
<evidence type="ECO:0000313" key="1">
    <source>
        <dbReference type="EMBL" id="KAJ8364061.1"/>
    </source>
</evidence>
<keyword evidence="2" id="KW-1185">Reference proteome</keyword>
<protein>
    <submittedName>
        <fullName evidence="1">Uncharacterized protein</fullName>
    </submittedName>
</protein>
<reference evidence="1" key="1">
    <citation type="journal article" date="2023" name="Science">
        <title>Genome structures resolve the early diversification of teleost fishes.</title>
        <authorList>
            <person name="Parey E."/>
            <person name="Louis A."/>
            <person name="Montfort J."/>
            <person name="Bouchez O."/>
            <person name="Roques C."/>
            <person name="Iampietro C."/>
            <person name="Lluch J."/>
            <person name="Castinel A."/>
            <person name="Donnadieu C."/>
            <person name="Desvignes T."/>
            <person name="Floi Bucao C."/>
            <person name="Jouanno E."/>
            <person name="Wen M."/>
            <person name="Mejri S."/>
            <person name="Dirks R."/>
            <person name="Jansen H."/>
            <person name="Henkel C."/>
            <person name="Chen W.J."/>
            <person name="Zahm M."/>
            <person name="Cabau C."/>
            <person name="Klopp C."/>
            <person name="Thompson A.W."/>
            <person name="Robinson-Rechavi M."/>
            <person name="Braasch I."/>
            <person name="Lecointre G."/>
            <person name="Bobe J."/>
            <person name="Postlethwait J.H."/>
            <person name="Berthelot C."/>
            <person name="Roest Crollius H."/>
            <person name="Guiguen Y."/>
        </authorList>
    </citation>
    <scope>NUCLEOTIDE SEQUENCE</scope>
    <source>
        <strain evidence="1">WJC10195</strain>
    </source>
</reference>
<accession>A0A9Q1FQ08</accession>
<dbReference type="AlphaFoldDB" id="A0A9Q1FQ08"/>
<dbReference type="EMBL" id="JAINUF010000004">
    <property type="protein sequence ID" value="KAJ8364061.1"/>
    <property type="molecule type" value="Genomic_DNA"/>
</dbReference>
<sequence length="129" mass="13924">MRHTEVACSGTSLAAAYPSPGRTRVVNISELTDRTLTHCSHKALRTAVKPDQRPESVLQYVTQFMTCQGRFRAQGGLRGTGGGAGIVNLVTSPDLRGTARERATEISVAGNESVLGWGGSRRDVWRKQV</sequence>
<gene>
    <name evidence="1" type="ORF">SKAU_G00128920</name>
</gene>
<comment type="caution">
    <text evidence="1">The sequence shown here is derived from an EMBL/GenBank/DDBJ whole genome shotgun (WGS) entry which is preliminary data.</text>
</comment>
<dbReference type="Proteomes" id="UP001152622">
    <property type="component" value="Chromosome 4"/>
</dbReference>
<organism evidence="1 2">
    <name type="scientific">Synaphobranchus kaupii</name>
    <name type="common">Kaup's arrowtooth eel</name>
    <dbReference type="NCBI Taxonomy" id="118154"/>
    <lineage>
        <taxon>Eukaryota</taxon>
        <taxon>Metazoa</taxon>
        <taxon>Chordata</taxon>
        <taxon>Craniata</taxon>
        <taxon>Vertebrata</taxon>
        <taxon>Euteleostomi</taxon>
        <taxon>Actinopterygii</taxon>
        <taxon>Neopterygii</taxon>
        <taxon>Teleostei</taxon>
        <taxon>Anguilliformes</taxon>
        <taxon>Synaphobranchidae</taxon>
        <taxon>Synaphobranchus</taxon>
    </lineage>
</organism>